<gene>
    <name evidence="2" type="ORF">GCM10022244_05890</name>
</gene>
<name>A0ABP7LCV2_9ACTN</name>
<dbReference type="InterPro" id="IPR010866">
    <property type="entry name" value="A-2_8-polyST"/>
</dbReference>
<proteinExistence type="predicted"/>
<dbReference type="EMBL" id="BAABAJ010000002">
    <property type="protein sequence ID" value="GAA3898482.1"/>
    <property type="molecule type" value="Genomic_DNA"/>
</dbReference>
<sequence length="488" mass="52078">MTASRPANPDTASRPGRPATPDTASGTGLASADPAPLAAPASRPAPRTTQIFCASTLYGAVTLAAAIDSGRFGTADRRLLLVTNNAAVPETTPALDEAEGFARLRDRFDAVLSWNETISPLHPAGWTPRASDLPLLQRHLRKLWRLGDDRIELAVESIQVTPALAIAQLLPEASITVYADGLMSYGPTRNKIDPLIGGRVRRLLHLDLVPGLSPLLLAEFGAVPETVPSEAFTSVVAELSGGGGPATTAPDGGAALLLGQYLAALNLMTSAEEEELHLRMVRGAVAHGHRRLVFKPHPTAPDAWSRALVQEAERLGATLTVEHRPVLAEVLFRELRPALVVGCFSTALLTARTFYGLPVARVGTETLLARLTPYQNSNRIPLTVVDAVVPPLEAAAGAGSAPEPVENVPALNDLVGAVGFAMQPKIRPDLREAAVRHLSGPLADRTRHHFGLRRLTVLNLPGGLPVPRHPKIRRLARRALRLRKALRK</sequence>
<feature type="region of interest" description="Disordered" evidence="1">
    <location>
        <begin position="1"/>
        <end position="45"/>
    </location>
</feature>
<keyword evidence="3" id="KW-1185">Reference proteome</keyword>
<reference evidence="3" key="1">
    <citation type="journal article" date="2019" name="Int. J. Syst. Evol. Microbiol.">
        <title>The Global Catalogue of Microorganisms (GCM) 10K type strain sequencing project: providing services to taxonomists for standard genome sequencing and annotation.</title>
        <authorList>
            <consortium name="The Broad Institute Genomics Platform"/>
            <consortium name="The Broad Institute Genome Sequencing Center for Infectious Disease"/>
            <person name="Wu L."/>
            <person name="Ma J."/>
        </authorList>
    </citation>
    <scope>NUCLEOTIDE SEQUENCE [LARGE SCALE GENOMIC DNA]</scope>
    <source>
        <strain evidence="3">JCM 16956</strain>
    </source>
</reference>
<feature type="compositionally biased region" description="Low complexity" evidence="1">
    <location>
        <begin position="29"/>
        <end position="45"/>
    </location>
</feature>
<evidence type="ECO:0000313" key="3">
    <source>
        <dbReference type="Proteomes" id="UP001501000"/>
    </source>
</evidence>
<dbReference type="Proteomes" id="UP001501000">
    <property type="component" value="Unassembled WGS sequence"/>
</dbReference>
<protein>
    <submittedName>
        <fullName evidence="2">Alpha-2,8-polysialyltransferase family protein</fullName>
    </submittedName>
</protein>
<evidence type="ECO:0000256" key="1">
    <source>
        <dbReference type="SAM" id="MobiDB-lite"/>
    </source>
</evidence>
<comment type="caution">
    <text evidence="2">The sequence shown here is derived from an EMBL/GenBank/DDBJ whole genome shotgun (WGS) entry which is preliminary data.</text>
</comment>
<evidence type="ECO:0000313" key="2">
    <source>
        <dbReference type="EMBL" id="GAA3898482.1"/>
    </source>
</evidence>
<dbReference type="Pfam" id="PF07388">
    <property type="entry name" value="A-2_8-polyST"/>
    <property type="match status" value="1"/>
</dbReference>
<organism evidence="2 3">
    <name type="scientific">Streptomyces gulbargensis</name>
    <dbReference type="NCBI Taxonomy" id="364901"/>
    <lineage>
        <taxon>Bacteria</taxon>
        <taxon>Bacillati</taxon>
        <taxon>Actinomycetota</taxon>
        <taxon>Actinomycetes</taxon>
        <taxon>Kitasatosporales</taxon>
        <taxon>Streptomycetaceae</taxon>
        <taxon>Streptomyces</taxon>
    </lineage>
</organism>
<accession>A0ABP7LCV2</accession>